<evidence type="ECO:0000256" key="1">
    <source>
        <dbReference type="SAM" id="MobiDB-lite"/>
    </source>
</evidence>
<feature type="compositionally biased region" description="Basic and acidic residues" evidence="1">
    <location>
        <begin position="308"/>
        <end position="317"/>
    </location>
</feature>
<sequence>MLHQLDRRGEFDLLDDDSDGQLNPLQQEIFLRANGCFTDQELSDALRGVSVECSFIEIFRILLNHNLQSPDNAVPSKDRMMRAAQLYDPKMCGRFPLDFLAALLNYKNREVDVQRATQSLMHNLAVEDTDRLDGSFPYEKYIEKVIKSAPRSIDPFVKKYTKPEEKANERLKGWEAIVRSDLQPVARPNPVSLPVLPNEPPPFANVSFLTDPNDEDAFRKKSPLDALGKKGADPNSLYKAPGMTYEYYGPVKANMHRMSRKDIDKDRPDANVGAPKHPRPQRHDQPRSQSPRPRQLIPSTKLPNQYGRLEEISRDSEFPIPIPGREEKKDKDLQETLRGASRGSGASGGSEKSKALQASGIQSHRDREKKNSEREKEDEKEDTDDVVGKAQRAELWGWGVLDGPVPSDAPPEQPEKETVKLAEKEKESRAPSPDNPQGRAVSPGHVQPFPEAAQGVSIGRWMKKEAYAKHLGLDPEGEDLRVFELMKGMLGVELPNPWMAKMDEKKRVFFFHPGAVLSQWHHPLEHFFRSFADYLRKQKPENLRDPRRMGRMVENQLNLLMNPELVTRLYGRWKGPFEEASGKDGAPPRQWYLEALDKEGPQDGSRPPPRSRWDNPATSAANEIFVKALMLRELWMAAGCGEFPYSEAQLSSQCKGLALQALIAPVHASGSRPSSAFGEVVKVSESLEETGGVRPQTRDGANPPNQTPGAAAYKYT</sequence>
<feature type="compositionally biased region" description="Basic and acidic residues" evidence="1">
    <location>
        <begin position="363"/>
        <end position="377"/>
    </location>
</feature>
<evidence type="ECO:0000259" key="2">
    <source>
        <dbReference type="PROSITE" id="PS50020"/>
    </source>
</evidence>
<reference evidence="3" key="1">
    <citation type="submission" date="2014-11" db="EMBL/GenBank/DDBJ databases">
        <authorList>
            <person name="Otto D Thomas"/>
            <person name="Naeem Raeece"/>
        </authorList>
    </citation>
    <scope>NUCLEOTIDE SEQUENCE</scope>
</reference>
<feature type="region of interest" description="Disordered" evidence="1">
    <location>
        <begin position="262"/>
        <end position="447"/>
    </location>
</feature>
<protein>
    <recommendedName>
        <fullName evidence="2">WW domain-containing protein</fullName>
    </recommendedName>
</protein>
<feature type="region of interest" description="Disordered" evidence="1">
    <location>
        <begin position="214"/>
        <end position="241"/>
    </location>
</feature>
<dbReference type="PROSITE" id="PS01159">
    <property type="entry name" value="WW_DOMAIN_1"/>
    <property type="match status" value="1"/>
</dbReference>
<organism evidence="3">
    <name type="scientific">Chromera velia CCMP2878</name>
    <dbReference type="NCBI Taxonomy" id="1169474"/>
    <lineage>
        <taxon>Eukaryota</taxon>
        <taxon>Sar</taxon>
        <taxon>Alveolata</taxon>
        <taxon>Colpodellida</taxon>
        <taxon>Chromeraceae</taxon>
        <taxon>Chromera</taxon>
    </lineage>
</organism>
<feature type="compositionally biased region" description="Polar residues" evidence="1">
    <location>
        <begin position="287"/>
        <end position="303"/>
    </location>
</feature>
<dbReference type="PROSITE" id="PS50020">
    <property type="entry name" value="WW_DOMAIN_2"/>
    <property type="match status" value="1"/>
</dbReference>
<feature type="compositionally biased region" description="Basic and acidic residues" evidence="1">
    <location>
        <begin position="324"/>
        <end position="335"/>
    </location>
</feature>
<accession>A0A0G4HIJ1</accession>
<evidence type="ECO:0000313" key="3">
    <source>
        <dbReference type="EMBL" id="CEM44008.1"/>
    </source>
</evidence>
<dbReference type="InterPro" id="IPR001202">
    <property type="entry name" value="WW_dom"/>
</dbReference>
<dbReference type="VEuPathDB" id="CryptoDB:Cvel_7018"/>
<feature type="region of interest" description="Disordered" evidence="1">
    <location>
        <begin position="687"/>
        <end position="716"/>
    </location>
</feature>
<dbReference type="AlphaFoldDB" id="A0A0G4HIJ1"/>
<proteinExistence type="predicted"/>
<feature type="region of interest" description="Disordered" evidence="1">
    <location>
        <begin position="598"/>
        <end position="617"/>
    </location>
</feature>
<name>A0A0G4HIJ1_9ALVE</name>
<feature type="domain" description="WW" evidence="2">
    <location>
        <begin position="492"/>
        <end position="525"/>
    </location>
</feature>
<gene>
    <name evidence="3" type="ORF">Cvel_7018</name>
</gene>
<dbReference type="EMBL" id="CDMZ01002817">
    <property type="protein sequence ID" value="CEM44008.1"/>
    <property type="molecule type" value="Genomic_DNA"/>
</dbReference>
<feature type="compositionally biased region" description="Basic and acidic residues" evidence="1">
    <location>
        <begin position="413"/>
        <end position="429"/>
    </location>
</feature>
<feature type="compositionally biased region" description="Basic and acidic residues" evidence="1">
    <location>
        <begin position="216"/>
        <end position="232"/>
    </location>
</feature>